<protein>
    <recommendedName>
        <fullName evidence="2">Retrovirus-related Pol polyprotein from transposon TNT 1-94-like beta-barrel domain-containing protein</fullName>
    </recommendedName>
</protein>
<evidence type="ECO:0000313" key="4">
    <source>
        <dbReference type="Proteomes" id="UP000244722"/>
    </source>
</evidence>
<dbReference type="InterPro" id="IPR054722">
    <property type="entry name" value="PolX-like_BBD"/>
</dbReference>
<gene>
    <name evidence="3" type="ORF">B9Z19DRAFT_1070007</name>
</gene>
<accession>A0A2T6Z9F5</accession>
<comment type="caution">
    <text evidence="3">The sequence shown here is derived from an EMBL/GenBank/DDBJ whole genome shotgun (WGS) entry which is preliminary data.</text>
</comment>
<keyword evidence="4" id="KW-1185">Reference proteome</keyword>
<evidence type="ECO:0000313" key="3">
    <source>
        <dbReference type="EMBL" id="PUU72120.1"/>
    </source>
</evidence>
<dbReference type="Pfam" id="PF22936">
    <property type="entry name" value="Pol_BBD"/>
    <property type="match status" value="1"/>
</dbReference>
<dbReference type="OrthoDB" id="7691805at2759"/>
<feature type="domain" description="Retrovirus-related Pol polyprotein from transposon TNT 1-94-like beta-barrel" evidence="2">
    <location>
        <begin position="235"/>
        <end position="313"/>
    </location>
</feature>
<feature type="region of interest" description="Disordered" evidence="1">
    <location>
        <begin position="358"/>
        <end position="378"/>
    </location>
</feature>
<dbReference type="EMBL" id="NESQ01000845">
    <property type="protein sequence ID" value="PUU72120.1"/>
    <property type="molecule type" value="Genomic_DNA"/>
</dbReference>
<organism evidence="3 4">
    <name type="scientific">Tuber borchii</name>
    <name type="common">White truffle</name>
    <dbReference type="NCBI Taxonomy" id="42251"/>
    <lineage>
        <taxon>Eukaryota</taxon>
        <taxon>Fungi</taxon>
        <taxon>Dikarya</taxon>
        <taxon>Ascomycota</taxon>
        <taxon>Pezizomycotina</taxon>
        <taxon>Pezizomycetes</taxon>
        <taxon>Pezizales</taxon>
        <taxon>Tuberaceae</taxon>
        <taxon>Tuber</taxon>
    </lineage>
</organism>
<evidence type="ECO:0000256" key="1">
    <source>
        <dbReference type="SAM" id="MobiDB-lite"/>
    </source>
</evidence>
<evidence type="ECO:0000259" key="2">
    <source>
        <dbReference type="Pfam" id="PF22936"/>
    </source>
</evidence>
<dbReference type="Proteomes" id="UP000244722">
    <property type="component" value="Unassembled WGS sequence"/>
</dbReference>
<proteinExistence type="predicted"/>
<reference evidence="3 4" key="1">
    <citation type="submission" date="2017-04" db="EMBL/GenBank/DDBJ databases">
        <title>Draft genome sequence of Tuber borchii Vittad., a whitish edible truffle.</title>
        <authorList>
            <consortium name="DOE Joint Genome Institute"/>
            <person name="Murat C."/>
            <person name="Kuo A."/>
            <person name="Barry K.W."/>
            <person name="Clum A."/>
            <person name="Dockter R.B."/>
            <person name="Fauchery L."/>
            <person name="Iotti M."/>
            <person name="Kohler A."/>
            <person name="Labutti K."/>
            <person name="Lindquist E.A."/>
            <person name="Lipzen A."/>
            <person name="Ohm R.A."/>
            <person name="Wang M."/>
            <person name="Grigoriev I.V."/>
            <person name="Zambonelli A."/>
            <person name="Martin F.M."/>
        </authorList>
    </citation>
    <scope>NUCLEOTIDE SEQUENCE [LARGE SCALE GENOMIC DNA]</scope>
    <source>
        <strain evidence="3 4">Tbo3840</strain>
    </source>
</reference>
<name>A0A2T6Z9F5_TUBBO</name>
<dbReference type="AlphaFoldDB" id="A0A2T6Z9F5"/>
<sequence>MSKTTGKEVNVLALLGLKSLSKAANYREWRLAVIDILAERATLREVTGSTVPAKKYAETLEMIAKWEVNASQARGNFMQKFAISSSYGKCLRSVMPAEIWPAYGSFEMNYRSLEKLCHQLGAAGEVQPEKDTKYLLLSKHPLPYHPFCTTVWNDSKNDETSYDEIGDRLILEHQQLMRGDRETEGTNAICAGKGKRNDNGNQGGPGNPHGQAEDEEKNAWTAMDTQSAMIAQPKWILDSGARHHITSDRNQFQSITLIQILIAVANGATMRAEWEGDVLLNLRLEGVTIPVTLKKVLYVPAMGRSGLVSARCIQAAEGVVSFAENMVSITHRKELGGVAKPEHNSYVVQTTENYSHREYHHKCGRRTSPSRGEAWDTS</sequence>
<feature type="region of interest" description="Disordered" evidence="1">
    <location>
        <begin position="178"/>
        <end position="217"/>
    </location>
</feature>